<dbReference type="Pfam" id="PF01395">
    <property type="entry name" value="PBP_GOBP"/>
    <property type="match status" value="1"/>
</dbReference>
<dbReference type="Proteomes" id="UP001162162">
    <property type="component" value="Unassembled WGS sequence"/>
</dbReference>
<gene>
    <name evidence="1" type="ORF">NQ318_007045</name>
</gene>
<comment type="caution">
    <text evidence="1">The sequence shown here is derived from an EMBL/GenBank/DDBJ whole genome shotgun (WGS) entry which is preliminary data.</text>
</comment>
<dbReference type="GO" id="GO:0005549">
    <property type="term" value="F:odorant binding"/>
    <property type="evidence" value="ECO:0007669"/>
    <property type="project" value="InterPro"/>
</dbReference>
<dbReference type="SUPFAM" id="SSF47565">
    <property type="entry name" value="Insect pheromone/odorant-binding proteins"/>
    <property type="match status" value="1"/>
</dbReference>
<protein>
    <submittedName>
        <fullName evidence="1">Uncharacterized protein</fullName>
    </submittedName>
</protein>
<organism evidence="1 2">
    <name type="scientific">Aromia moschata</name>
    <dbReference type="NCBI Taxonomy" id="1265417"/>
    <lineage>
        <taxon>Eukaryota</taxon>
        <taxon>Metazoa</taxon>
        <taxon>Ecdysozoa</taxon>
        <taxon>Arthropoda</taxon>
        <taxon>Hexapoda</taxon>
        <taxon>Insecta</taxon>
        <taxon>Pterygota</taxon>
        <taxon>Neoptera</taxon>
        <taxon>Endopterygota</taxon>
        <taxon>Coleoptera</taxon>
        <taxon>Polyphaga</taxon>
        <taxon>Cucujiformia</taxon>
        <taxon>Chrysomeloidea</taxon>
        <taxon>Cerambycidae</taxon>
        <taxon>Cerambycinae</taxon>
        <taxon>Callichromatini</taxon>
        <taxon>Aromia</taxon>
    </lineage>
</organism>
<evidence type="ECO:0000313" key="2">
    <source>
        <dbReference type="Proteomes" id="UP001162162"/>
    </source>
</evidence>
<sequence length="148" mass="17047">MYEVTEGCQRTAEIRGVEDYCWTKKVEVVERLSYTGKSVLNFAKKKLGMEVEPDNEPQKCDYYACIFQELKMLNDNGYPSLDKMTKWVKNNVIYNHAITVLSQIDYCSVGLSNTTKSTEKPPEPQSKCDIIAEYMKCASLVEKEEKIF</sequence>
<accession>A0AAV8XIS5</accession>
<dbReference type="EMBL" id="JAPWTK010000565">
    <property type="protein sequence ID" value="KAJ8938332.1"/>
    <property type="molecule type" value="Genomic_DNA"/>
</dbReference>
<name>A0AAV8XIS5_9CUCU</name>
<keyword evidence="2" id="KW-1185">Reference proteome</keyword>
<dbReference type="Gene3D" id="1.10.238.20">
    <property type="entry name" value="Pheromone/general odorant binding protein domain"/>
    <property type="match status" value="1"/>
</dbReference>
<evidence type="ECO:0000313" key="1">
    <source>
        <dbReference type="EMBL" id="KAJ8938332.1"/>
    </source>
</evidence>
<proteinExistence type="predicted"/>
<dbReference type="InterPro" id="IPR036728">
    <property type="entry name" value="PBP_GOBP_sf"/>
</dbReference>
<reference evidence="1" key="1">
    <citation type="journal article" date="2023" name="Insect Mol. Biol.">
        <title>Genome sequencing provides insights into the evolution of gene families encoding plant cell wall-degrading enzymes in longhorned beetles.</title>
        <authorList>
            <person name="Shin N.R."/>
            <person name="Okamura Y."/>
            <person name="Kirsch R."/>
            <person name="Pauchet Y."/>
        </authorList>
    </citation>
    <scope>NUCLEOTIDE SEQUENCE</scope>
    <source>
        <strain evidence="1">AMC_N1</strain>
    </source>
</reference>
<dbReference type="AlphaFoldDB" id="A0AAV8XIS5"/>
<dbReference type="InterPro" id="IPR006170">
    <property type="entry name" value="PBP/GOBP"/>
</dbReference>